<evidence type="ECO:0000256" key="2">
    <source>
        <dbReference type="SAM" id="MobiDB-lite"/>
    </source>
</evidence>
<gene>
    <name evidence="4" type="ORF">CANVERA_P1440</name>
</gene>
<dbReference type="EMBL" id="CANTUO010000001">
    <property type="protein sequence ID" value="CAI5756923.1"/>
    <property type="molecule type" value="Genomic_DNA"/>
</dbReference>
<dbReference type="PANTHER" id="PTHR45006">
    <property type="entry name" value="DNAJ-LIKE PROTEIN 1"/>
    <property type="match status" value="1"/>
</dbReference>
<dbReference type="PANTHER" id="PTHR45006:SF1">
    <property type="entry name" value="DNAJ-LIKE PROTEIN 1"/>
    <property type="match status" value="1"/>
</dbReference>
<dbReference type="Pfam" id="PF00226">
    <property type="entry name" value="DnaJ"/>
    <property type="match status" value="1"/>
</dbReference>
<name>A0A9W4TRI3_9ASCO</name>
<dbReference type="CDD" id="cd06257">
    <property type="entry name" value="DnaJ"/>
    <property type="match status" value="1"/>
</dbReference>
<dbReference type="PROSITE" id="PS50076">
    <property type="entry name" value="DNAJ_2"/>
    <property type="match status" value="1"/>
</dbReference>
<protein>
    <recommendedName>
        <fullName evidence="3">J domain-containing protein</fullName>
    </recommendedName>
</protein>
<keyword evidence="1" id="KW-0143">Chaperone</keyword>
<dbReference type="AlphaFoldDB" id="A0A9W4TRI3"/>
<feature type="compositionally biased region" description="Basic and acidic residues" evidence="2">
    <location>
        <begin position="120"/>
        <end position="129"/>
    </location>
</feature>
<dbReference type="PROSITE" id="PS00636">
    <property type="entry name" value="DNAJ_1"/>
    <property type="match status" value="1"/>
</dbReference>
<dbReference type="OrthoDB" id="552049at2759"/>
<dbReference type="InterPro" id="IPR026894">
    <property type="entry name" value="DnaJ_X"/>
</dbReference>
<evidence type="ECO:0000256" key="1">
    <source>
        <dbReference type="ARBA" id="ARBA00023186"/>
    </source>
</evidence>
<evidence type="ECO:0000313" key="4">
    <source>
        <dbReference type="EMBL" id="CAI5756923.1"/>
    </source>
</evidence>
<dbReference type="GO" id="GO:0005829">
    <property type="term" value="C:cytosol"/>
    <property type="evidence" value="ECO:0007669"/>
    <property type="project" value="UniProtKB-ARBA"/>
</dbReference>
<feature type="region of interest" description="Disordered" evidence="2">
    <location>
        <begin position="116"/>
        <end position="148"/>
    </location>
</feature>
<reference evidence="4" key="1">
    <citation type="submission" date="2022-12" db="EMBL/GenBank/DDBJ databases">
        <authorList>
            <person name="Brejova B."/>
        </authorList>
    </citation>
    <scope>NUCLEOTIDE SEQUENCE</scope>
</reference>
<dbReference type="FunFam" id="1.10.287.110:FF:000028">
    <property type="entry name" value="DnaJ domain protein"/>
    <property type="match status" value="1"/>
</dbReference>
<proteinExistence type="predicted"/>
<organism evidence="4 5">
    <name type="scientific">Candida verbasci</name>
    <dbReference type="NCBI Taxonomy" id="1227364"/>
    <lineage>
        <taxon>Eukaryota</taxon>
        <taxon>Fungi</taxon>
        <taxon>Dikarya</taxon>
        <taxon>Ascomycota</taxon>
        <taxon>Saccharomycotina</taxon>
        <taxon>Pichiomycetes</taxon>
        <taxon>Debaryomycetaceae</taxon>
        <taxon>Candida/Lodderomyces clade</taxon>
        <taxon>Candida</taxon>
    </lineage>
</organism>
<dbReference type="InterPro" id="IPR018253">
    <property type="entry name" value="DnaJ_domain_CS"/>
</dbReference>
<dbReference type="SMART" id="SM00271">
    <property type="entry name" value="DnaJ"/>
    <property type="match status" value="1"/>
</dbReference>
<feature type="region of interest" description="Disordered" evidence="2">
    <location>
        <begin position="271"/>
        <end position="348"/>
    </location>
</feature>
<evidence type="ECO:0000259" key="3">
    <source>
        <dbReference type="PROSITE" id="PS50076"/>
    </source>
</evidence>
<feature type="compositionally biased region" description="Basic and acidic residues" evidence="2">
    <location>
        <begin position="136"/>
        <end position="148"/>
    </location>
</feature>
<keyword evidence="5" id="KW-1185">Reference proteome</keyword>
<dbReference type="PRINTS" id="PR00625">
    <property type="entry name" value="JDOMAIN"/>
</dbReference>
<dbReference type="SUPFAM" id="SSF46565">
    <property type="entry name" value="Chaperone J-domain"/>
    <property type="match status" value="1"/>
</dbReference>
<sequence>MVVDTTYYELLQIKSDATSLEIKKAYRKQAIRLHPDKNPEDPQAAEKFQEVGQAYQVLSDEKLRERYDKYGKEQSIPSEGFEDPAEFFSMIFGGEAFKDWIGELSLLSELTKSAELNEEEGNKTQESSDKNLLSHKAHDKDDDEEHRKEKLEKFEEECRIKKIETRKELTDKLINKLSLFTETDMKDDVIDSFKSKINYEAESLKMESFGLEILHTVGQIYKLKSKIFLKNQTFFGWGGLWWSVKEKGGVVKDTFRTVSAALDAQKTMEEYSKMQQDNEYHAKKEEEEKRKAEEEVTKLEEELDNIKKQQKEKEEENNVDKKDGKEKEDENNGDKKDEKEKEPDKHTAEDLADMEKFLLAKVLAAAWNGSKFEIQGTVRSVCDAILDDKDVTIEKRIARARAMRLIGEVFSSVTRTEAEDEEARIFEELVAEASKKREKKKKPETESK</sequence>
<dbReference type="GO" id="GO:0016558">
    <property type="term" value="P:protein import into peroxisome matrix"/>
    <property type="evidence" value="ECO:0007669"/>
    <property type="project" value="TreeGrafter"/>
</dbReference>
<dbReference type="Pfam" id="PF14308">
    <property type="entry name" value="DnaJ-X"/>
    <property type="match status" value="1"/>
</dbReference>
<dbReference type="InterPro" id="IPR001623">
    <property type="entry name" value="DnaJ_domain"/>
</dbReference>
<feature type="domain" description="J" evidence="3">
    <location>
        <begin position="6"/>
        <end position="71"/>
    </location>
</feature>
<dbReference type="InterPro" id="IPR036869">
    <property type="entry name" value="J_dom_sf"/>
</dbReference>
<evidence type="ECO:0000313" key="5">
    <source>
        <dbReference type="Proteomes" id="UP001152885"/>
    </source>
</evidence>
<dbReference type="InterPro" id="IPR052814">
    <property type="entry name" value="Peroxisomal_DnaJ"/>
</dbReference>
<comment type="caution">
    <text evidence="4">The sequence shown here is derived from an EMBL/GenBank/DDBJ whole genome shotgun (WGS) entry which is preliminary data.</text>
</comment>
<accession>A0A9W4TRI3</accession>
<dbReference type="Gene3D" id="1.10.287.110">
    <property type="entry name" value="DnaJ domain"/>
    <property type="match status" value="1"/>
</dbReference>
<dbReference type="Proteomes" id="UP001152885">
    <property type="component" value="Unassembled WGS sequence"/>
</dbReference>